<dbReference type="AlphaFoldDB" id="Q7NK97"/>
<organism evidence="4 5">
    <name type="scientific">Gloeobacter violaceus (strain ATCC 29082 / PCC 7421)</name>
    <dbReference type="NCBI Taxonomy" id="251221"/>
    <lineage>
        <taxon>Bacteria</taxon>
        <taxon>Bacillati</taxon>
        <taxon>Cyanobacteriota</taxon>
        <taxon>Cyanophyceae</taxon>
        <taxon>Gloeobacterales</taxon>
        <taxon>Gloeobacteraceae</taxon>
        <taxon>Gloeobacter</taxon>
    </lineage>
</organism>
<dbReference type="InParanoid" id="Q7NK97"/>
<dbReference type="STRING" id="251221.gene:10759070"/>
<dbReference type="Pfam" id="PF00106">
    <property type="entry name" value="adh_short"/>
    <property type="match status" value="1"/>
</dbReference>
<dbReference type="HOGENOM" id="CLU_010194_2_10_3"/>
<dbReference type="InterPro" id="IPR036291">
    <property type="entry name" value="NAD(P)-bd_dom_sf"/>
</dbReference>
<keyword evidence="2" id="KW-0560">Oxidoreductase</keyword>
<dbReference type="PRINTS" id="PR00080">
    <property type="entry name" value="SDRFAMILY"/>
</dbReference>
<dbReference type="Proteomes" id="UP000000557">
    <property type="component" value="Chromosome"/>
</dbReference>
<reference evidence="4 5" key="2">
    <citation type="journal article" date="2003" name="DNA Res.">
        <title>Complete genome structure of Gloeobacter violaceus PCC 7421, a cyanobacterium that lacks thylakoids (supplement).</title>
        <authorList>
            <person name="Nakamura Y."/>
            <person name="Kaneko T."/>
            <person name="Sato S."/>
            <person name="Mimuro M."/>
            <person name="Miyashita H."/>
            <person name="Tsuchiya T."/>
            <person name="Sasamoto S."/>
            <person name="Watanabe A."/>
            <person name="Kawashima K."/>
            <person name="Kishida Y."/>
            <person name="Kiyokawa C."/>
            <person name="Kohara M."/>
            <person name="Matsumoto M."/>
            <person name="Matsuno A."/>
            <person name="Nakazaki N."/>
            <person name="Shimpo S."/>
            <person name="Takeuchi C."/>
            <person name="Yamada M."/>
            <person name="Tabata S."/>
        </authorList>
    </citation>
    <scope>NUCLEOTIDE SEQUENCE [LARGE SCALE GENOMIC DNA]</scope>
    <source>
        <strain evidence="5">ATCC 29082 / PCC 7421</strain>
    </source>
</reference>
<dbReference type="OrthoDB" id="9775296at2"/>
<dbReference type="KEGG" id="gvi:gll1581"/>
<dbReference type="PANTHER" id="PTHR44196:SF1">
    <property type="entry name" value="DEHYDROGENASE_REDUCTASE SDR FAMILY MEMBER 7B"/>
    <property type="match status" value="1"/>
</dbReference>
<sequence>MARRLAEQGFGVALVARSRERLEQLQSELAPAKTVALAQDLTDFGAADGVVAAVQTKLGPIDVLVNSAGMAYTNTLEGTPVADWERVLALNLTAPFAMTRAVLPGMRARRSGLVVNLVSIAGERAFAGWGAYCASKAGLLAMTRVLAEEVRSEGIRVTALCPGAVDTALWDSEAVAADFERGAMLSAETVAGLVLYTVNLPPDAVLEAAILMPGRGTF</sequence>
<proteinExistence type="inferred from homology"/>
<keyword evidence="5" id="KW-1185">Reference proteome</keyword>
<dbReference type="EnsemblBacteria" id="BAC89522">
    <property type="protein sequence ID" value="BAC89522"/>
    <property type="gene ID" value="BAC89522"/>
</dbReference>
<dbReference type="CDD" id="cd05233">
    <property type="entry name" value="SDR_c"/>
    <property type="match status" value="1"/>
</dbReference>
<dbReference type="EMBL" id="BA000045">
    <property type="protein sequence ID" value="BAC89522.1"/>
    <property type="molecule type" value="Genomic_DNA"/>
</dbReference>
<protein>
    <submittedName>
        <fullName evidence="4">Gll1581 protein</fullName>
    </submittedName>
</protein>
<dbReference type="Gene3D" id="3.40.50.720">
    <property type="entry name" value="NAD(P)-binding Rossmann-like Domain"/>
    <property type="match status" value="1"/>
</dbReference>
<reference evidence="4 5" key="1">
    <citation type="journal article" date="2003" name="DNA Res.">
        <title>Complete genome structure of Gloeobacter violaceus PCC 7421, a cyanobacterium that lacks thylakoids.</title>
        <authorList>
            <person name="Nakamura Y."/>
            <person name="Kaneko T."/>
            <person name="Sato S."/>
            <person name="Mimuro M."/>
            <person name="Miyashita H."/>
            <person name="Tsuchiya T."/>
            <person name="Sasamoto S."/>
            <person name="Watanabe A."/>
            <person name="Kawashima K."/>
            <person name="Kishida Y."/>
            <person name="Kiyokawa C."/>
            <person name="Kohara M."/>
            <person name="Matsumoto M."/>
            <person name="Matsuno A."/>
            <person name="Nakazaki N."/>
            <person name="Shimpo S."/>
            <person name="Takeuchi C."/>
            <person name="Yamada M."/>
            <person name="Tabata S."/>
        </authorList>
    </citation>
    <scope>NUCLEOTIDE SEQUENCE [LARGE SCALE GENOMIC DNA]</scope>
    <source>
        <strain evidence="5">ATCC 29082 / PCC 7421</strain>
    </source>
</reference>
<dbReference type="PROSITE" id="PS00061">
    <property type="entry name" value="ADH_SHORT"/>
    <property type="match status" value="1"/>
</dbReference>
<dbReference type="NCBIfam" id="NF005672">
    <property type="entry name" value="PRK07454.1"/>
    <property type="match status" value="1"/>
</dbReference>
<dbReference type="eggNOG" id="COG4221">
    <property type="taxonomic scope" value="Bacteria"/>
</dbReference>
<dbReference type="GO" id="GO:0016616">
    <property type="term" value="F:oxidoreductase activity, acting on the CH-OH group of donors, NAD or NADP as acceptor"/>
    <property type="evidence" value="ECO:0000318"/>
    <property type="project" value="GO_Central"/>
</dbReference>
<dbReference type="InterPro" id="IPR020904">
    <property type="entry name" value="Sc_DH/Rdtase_CS"/>
</dbReference>
<dbReference type="PRINTS" id="PR00081">
    <property type="entry name" value="GDHRDH"/>
</dbReference>
<comment type="similarity">
    <text evidence="1 3">Belongs to the short-chain dehydrogenases/reductases (SDR) family.</text>
</comment>
<dbReference type="PhylomeDB" id="Q7NK97"/>
<dbReference type="SUPFAM" id="SSF51735">
    <property type="entry name" value="NAD(P)-binding Rossmann-fold domains"/>
    <property type="match status" value="1"/>
</dbReference>
<gene>
    <name evidence="4" type="ordered locus">gll1581</name>
</gene>
<dbReference type="InterPro" id="IPR002347">
    <property type="entry name" value="SDR_fam"/>
</dbReference>
<evidence type="ECO:0000313" key="4">
    <source>
        <dbReference type="EMBL" id="BAC89522.1"/>
    </source>
</evidence>
<dbReference type="GO" id="GO:0030497">
    <property type="term" value="P:fatty acid elongation"/>
    <property type="evidence" value="ECO:0000318"/>
    <property type="project" value="GO_Central"/>
</dbReference>
<evidence type="ECO:0000313" key="5">
    <source>
        <dbReference type="Proteomes" id="UP000000557"/>
    </source>
</evidence>
<name>Q7NK97_GLOVI</name>
<dbReference type="PANTHER" id="PTHR44196">
    <property type="entry name" value="DEHYDROGENASE/REDUCTASE SDR FAMILY MEMBER 7B"/>
    <property type="match status" value="1"/>
</dbReference>
<evidence type="ECO:0000256" key="1">
    <source>
        <dbReference type="ARBA" id="ARBA00006484"/>
    </source>
</evidence>
<evidence type="ECO:0000256" key="3">
    <source>
        <dbReference type="RuleBase" id="RU000363"/>
    </source>
</evidence>
<accession>Q7NK97</accession>
<evidence type="ECO:0000256" key="2">
    <source>
        <dbReference type="ARBA" id="ARBA00023002"/>
    </source>
</evidence>